<gene>
    <name evidence="2" type="ORF">Tco_0726582</name>
</gene>
<reference evidence="2" key="2">
    <citation type="submission" date="2022-01" db="EMBL/GenBank/DDBJ databases">
        <authorList>
            <person name="Yamashiro T."/>
            <person name="Shiraishi A."/>
            <person name="Satake H."/>
            <person name="Nakayama K."/>
        </authorList>
    </citation>
    <scope>NUCLEOTIDE SEQUENCE</scope>
</reference>
<dbReference type="PANTHER" id="PTHR31635">
    <property type="entry name" value="REVERSE TRANSCRIPTASE DOMAIN-CONTAINING PROTEIN-RELATED"/>
    <property type="match status" value="1"/>
</dbReference>
<comment type="caution">
    <text evidence="2">The sequence shown here is derived from an EMBL/GenBank/DDBJ whole genome shotgun (WGS) entry which is preliminary data.</text>
</comment>
<keyword evidence="3" id="KW-1185">Reference proteome</keyword>
<dbReference type="InterPro" id="IPR026960">
    <property type="entry name" value="RVT-Znf"/>
</dbReference>
<organism evidence="2 3">
    <name type="scientific">Tanacetum coccineum</name>
    <dbReference type="NCBI Taxonomy" id="301880"/>
    <lineage>
        <taxon>Eukaryota</taxon>
        <taxon>Viridiplantae</taxon>
        <taxon>Streptophyta</taxon>
        <taxon>Embryophyta</taxon>
        <taxon>Tracheophyta</taxon>
        <taxon>Spermatophyta</taxon>
        <taxon>Magnoliopsida</taxon>
        <taxon>eudicotyledons</taxon>
        <taxon>Gunneridae</taxon>
        <taxon>Pentapetalae</taxon>
        <taxon>asterids</taxon>
        <taxon>campanulids</taxon>
        <taxon>Asterales</taxon>
        <taxon>Asteraceae</taxon>
        <taxon>Asteroideae</taxon>
        <taxon>Anthemideae</taxon>
        <taxon>Anthemidinae</taxon>
        <taxon>Tanacetum</taxon>
    </lineage>
</organism>
<feature type="domain" description="Reverse transcriptase" evidence="1">
    <location>
        <begin position="94"/>
        <end position="342"/>
    </location>
</feature>
<protein>
    <submittedName>
        <fullName evidence="2">RNA-directed DNA polymerase, eukaryota, reverse transcriptase zinc-binding domain protein</fullName>
    </submittedName>
</protein>
<proteinExistence type="predicted"/>
<sequence>MEDPSSVKEEFFDHFRNRFNIPKGFPTSLNVDMPNPISLAQREFLEHHYSREEIKKAVWDCGGDRAPWPDGFTFKFITSFWDLLEDDVVRFIDEFFHSGKFPKGCNSSFISLIPKVPNAKFVSDFLPISLIGCQHKIIGKILANRLSSVIGSCISPEQTAFIKVDFEKAFDSVRWDFLDLVMDKLGFGSKWRSWIHGCLKEGRSSVLVNGSPTSEFELFKGLRQGDPLSPFLFILVMEALHATIRKTIDLGLFKGVSVGHANLIVSHLMYADDVIFLEEWSESNVRNLCMLRCFYLVPGLKINVHKSNSIGASVSNEIVNSMAKIIGCGVANFPLKIRGYGLSILLMNIQLVASVRALVDANTLVLDTTATHWNRNVPIKVNVFLWRLALNKLPSKVNLDRIGIDVGSTLCSICGEDVETVNHIFFSCEMAKDLWALLSKWWSLDIPICSNLSECSSWLDSLHLSSKKKLFLDEVGGTLLFSIWNFRNRLLFTVPPPKKAVLWDNIVSQSFLWISSKNPKLNFSWVGWIQHPLISIASM</sequence>
<dbReference type="InterPro" id="IPR043502">
    <property type="entry name" value="DNA/RNA_pol_sf"/>
</dbReference>
<dbReference type="PANTHER" id="PTHR31635:SF196">
    <property type="entry name" value="REVERSE TRANSCRIPTASE DOMAIN-CONTAINING PROTEIN-RELATED"/>
    <property type="match status" value="1"/>
</dbReference>
<keyword evidence="2" id="KW-0808">Transferase</keyword>
<accession>A0ABQ4YGX8</accession>
<keyword evidence="2" id="KW-0548">Nucleotidyltransferase</keyword>
<dbReference type="Proteomes" id="UP001151760">
    <property type="component" value="Unassembled WGS sequence"/>
</dbReference>
<dbReference type="CDD" id="cd01650">
    <property type="entry name" value="RT_nLTR_like"/>
    <property type="match status" value="1"/>
</dbReference>
<dbReference type="Pfam" id="PF13966">
    <property type="entry name" value="zf-RVT"/>
    <property type="match status" value="1"/>
</dbReference>
<dbReference type="SUPFAM" id="SSF56672">
    <property type="entry name" value="DNA/RNA polymerases"/>
    <property type="match status" value="1"/>
</dbReference>
<dbReference type="PROSITE" id="PS50878">
    <property type="entry name" value="RT_POL"/>
    <property type="match status" value="1"/>
</dbReference>
<dbReference type="EMBL" id="BQNB010010395">
    <property type="protein sequence ID" value="GJS76701.1"/>
    <property type="molecule type" value="Genomic_DNA"/>
</dbReference>
<evidence type="ECO:0000313" key="3">
    <source>
        <dbReference type="Proteomes" id="UP001151760"/>
    </source>
</evidence>
<dbReference type="Pfam" id="PF00078">
    <property type="entry name" value="RVT_1"/>
    <property type="match status" value="1"/>
</dbReference>
<name>A0ABQ4YGX8_9ASTR</name>
<evidence type="ECO:0000259" key="1">
    <source>
        <dbReference type="PROSITE" id="PS50878"/>
    </source>
</evidence>
<dbReference type="GO" id="GO:0003964">
    <property type="term" value="F:RNA-directed DNA polymerase activity"/>
    <property type="evidence" value="ECO:0007669"/>
    <property type="project" value="UniProtKB-KW"/>
</dbReference>
<evidence type="ECO:0000313" key="2">
    <source>
        <dbReference type="EMBL" id="GJS76701.1"/>
    </source>
</evidence>
<dbReference type="InterPro" id="IPR000477">
    <property type="entry name" value="RT_dom"/>
</dbReference>
<keyword evidence="2" id="KW-0695">RNA-directed DNA polymerase</keyword>
<reference evidence="2" key="1">
    <citation type="journal article" date="2022" name="Int. J. Mol. Sci.">
        <title>Draft Genome of Tanacetum Coccineum: Genomic Comparison of Closely Related Tanacetum-Family Plants.</title>
        <authorList>
            <person name="Yamashiro T."/>
            <person name="Shiraishi A."/>
            <person name="Nakayama K."/>
            <person name="Satake H."/>
        </authorList>
    </citation>
    <scope>NUCLEOTIDE SEQUENCE</scope>
</reference>